<feature type="transmembrane region" description="Helical" evidence="1">
    <location>
        <begin position="344"/>
        <end position="363"/>
    </location>
</feature>
<organism evidence="2 3">
    <name type="scientific">Haematospirillum jordaniae</name>
    <dbReference type="NCBI Taxonomy" id="1549855"/>
    <lineage>
        <taxon>Bacteria</taxon>
        <taxon>Pseudomonadati</taxon>
        <taxon>Pseudomonadota</taxon>
        <taxon>Alphaproteobacteria</taxon>
        <taxon>Rhodospirillales</taxon>
        <taxon>Novispirillaceae</taxon>
        <taxon>Haematospirillum</taxon>
    </lineage>
</organism>
<dbReference type="GeneID" id="53317388"/>
<sequence>MGLATPTLPATKLRDPRVDFFRGLALVFMFWDHLPDNPLGLITIRNFGLSDAAEIFVFLAGYSAATAWGNLLRQKGYWIAAKRILKRAITLYGAYLLLTGLLVANACALQLLPQLSAYQEEWSQLPIWLNDTQAWWGIITLQYCLPLLDPLPLYVILLLCMVITIPLLVYRPLVLGALSACLYASTLLFDLSVPGTAANPLFFNPLGWQFLFCLGSLCALYGDCFLPSSYSSRTRTMALLILGTGFLLAWSWKFPELHDAFVPQTLAAWLYPIDKSLPDPLRIFHFLALAWLSRAMIHSGPWLDHTYSVCLRKMGRHSLFVFGTGVIITPLLTITARTVGNSPVAHIVTGLAGTMLLALLTSATDRRAGIIPVNASRTGTKTA</sequence>
<feature type="transmembrane region" description="Helical" evidence="1">
    <location>
        <begin position="206"/>
        <end position="224"/>
    </location>
</feature>
<keyword evidence="1" id="KW-0472">Membrane</keyword>
<dbReference type="KEGG" id="hjo:AY555_09505"/>
<dbReference type="Pfam" id="PF10129">
    <property type="entry name" value="OpgC_C"/>
    <property type="match status" value="1"/>
</dbReference>
<evidence type="ECO:0008006" key="4">
    <source>
        <dbReference type="Google" id="ProtNLM"/>
    </source>
</evidence>
<keyword evidence="1" id="KW-0812">Transmembrane</keyword>
<keyword evidence="3" id="KW-1185">Reference proteome</keyword>
<dbReference type="InterPro" id="IPR014550">
    <property type="entry name" value="UCP028704_OpgC"/>
</dbReference>
<feature type="transmembrane region" description="Helical" evidence="1">
    <location>
        <begin position="318"/>
        <end position="338"/>
    </location>
</feature>
<dbReference type="OrthoDB" id="9775975at2"/>
<gene>
    <name evidence="2" type="ORF">AY555_09505</name>
</gene>
<evidence type="ECO:0000313" key="2">
    <source>
        <dbReference type="EMBL" id="AMW35377.1"/>
    </source>
</evidence>
<dbReference type="PIRSF" id="PIRSF028704">
    <property type="entry name" value="UPC028704"/>
    <property type="match status" value="1"/>
</dbReference>
<dbReference type="EMBL" id="CP014525">
    <property type="protein sequence ID" value="AMW35377.1"/>
    <property type="molecule type" value="Genomic_DNA"/>
</dbReference>
<dbReference type="STRING" id="1549855.AY555_09505"/>
<proteinExistence type="predicted"/>
<dbReference type="Proteomes" id="UP000076066">
    <property type="component" value="Chromosome"/>
</dbReference>
<reference evidence="2 3" key="1">
    <citation type="submission" date="2016-02" db="EMBL/GenBank/DDBJ databases">
        <title>Complete Genome of H5569, the type strain of the newly described species Haematospirillium jordaniae.</title>
        <authorList>
            <person name="Nicholson A.C."/>
            <person name="Humrighouse B.W."/>
            <person name="Loparov V."/>
            <person name="McQuiston J.R."/>
        </authorList>
    </citation>
    <scope>NUCLEOTIDE SEQUENCE [LARGE SCALE GENOMIC DNA]</scope>
    <source>
        <strain evidence="2 3">H5569</strain>
    </source>
</reference>
<evidence type="ECO:0000256" key="1">
    <source>
        <dbReference type="SAM" id="Phobius"/>
    </source>
</evidence>
<name>A0A143DF85_9PROT</name>
<feature type="transmembrane region" description="Helical" evidence="1">
    <location>
        <begin position="55"/>
        <end position="72"/>
    </location>
</feature>
<keyword evidence="1" id="KW-1133">Transmembrane helix</keyword>
<feature type="transmembrane region" description="Helical" evidence="1">
    <location>
        <begin position="177"/>
        <end position="194"/>
    </location>
</feature>
<protein>
    <recommendedName>
        <fullName evidence="4">OpgC protein</fullName>
    </recommendedName>
</protein>
<dbReference type="RefSeq" id="WP_066136072.1">
    <property type="nucleotide sequence ID" value="NZ_CP014525.1"/>
</dbReference>
<feature type="transmembrane region" description="Helical" evidence="1">
    <location>
        <begin position="92"/>
        <end position="112"/>
    </location>
</feature>
<dbReference type="AlphaFoldDB" id="A0A143DF85"/>
<dbReference type="PANTHER" id="PTHR38592:SF3">
    <property type="entry name" value="BLL4819 PROTEIN"/>
    <property type="match status" value="1"/>
</dbReference>
<evidence type="ECO:0000313" key="3">
    <source>
        <dbReference type="Proteomes" id="UP000076066"/>
    </source>
</evidence>
<dbReference type="PANTHER" id="PTHR38592">
    <property type="entry name" value="BLL4819 PROTEIN"/>
    <property type="match status" value="1"/>
</dbReference>
<accession>A0A143DF85</accession>